<evidence type="ECO:0000259" key="6">
    <source>
        <dbReference type="PROSITE" id="PS50089"/>
    </source>
</evidence>
<keyword evidence="5" id="KW-1133">Transmembrane helix</keyword>
<dbReference type="PROSITE" id="PS50089">
    <property type="entry name" value="ZF_RING_2"/>
    <property type="match status" value="1"/>
</dbReference>
<keyword evidence="2 4" id="KW-0863">Zinc-finger</keyword>
<reference evidence="7 8" key="1">
    <citation type="journal article" date="2024" name="BMC Biol.">
        <title>Comparative genomics of Ascetosporea gives new insight into the evolutionary basis for animal parasitism in Rhizaria.</title>
        <authorList>
            <person name="Hiltunen Thoren M."/>
            <person name="Onut-Brannstrom I."/>
            <person name="Alfjorden A."/>
            <person name="Peckova H."/>
            <person name="Swords F."/>
            <person name="Hooper C."/>
            <person name="Holzer A.S."/>
            <person name="Bass D."/>
            <person name="Burki F."/>
        </authorList>
    </citation>
    <scope>NUCLEOTIDE SEQUENCE [LARGE SCALE GENOMIC DNA]</scope>
    <source>
        <strain evidence="7">20-A016</strain>
    </source>
</reference>
<evidence type="ECO:0000256" key="1">
    <source>
        <dbReference type="ARBA" id="ARBA00022723"/>
    </source>
</evidence>
<dbReference type="SUPFAM" id="SSF57850">
    <property type="entry name" value="RING/U-box"/>
    <property type="match status" value="1"/>
</dbReference>
<accession>A0ABV2AGD9</accession>
<feature type="domain" description="RING-type" evidence="6">
    <location>
        <begin position="117"/>
        <end position="159"/>
    </location>
</feature>
<name>A0ABV2AGD9_9EUKA</name>
<evidence type="ECO:0000256" key="3">
    <source>
        <dbReference type="ARBA" id="ARBA00022833"/>
    </source>
</evidence>
<dbReference type="InterPro" id="IPR017907">
    <property type="entry name" value="Znf_RING_CS"/>
</dbReference>
<organism evidence="7 8">
    <name type="scientific">Bonamia ostreae</name>
    <dbReference type="NCBI Taxonomy" id="126728"/>
    <lineage>
        <taxon>Eukaryota</taxon>
        <taxon>Sar</taxon>
        <taxon>Rhizaria</taxon>
        <taxon>Endomyxa</taxon>
        <taxon>Ascetosporea</taxon>
        <taxon>Haplosporida</taxon>
        <taxon>Bonamia</taxon>
    </lineage>
</organism>
<evidence type="ECO:0000313" key="8">
    <source>
        <dbReference type="Proteomes" id="UP001439008"/>
    </source>
</evidence>
<keyword evidence="5" id="KW-0472">Membrane</keyword>
<keyword evidence="5" id="KW-0812">Transmembrane</keyword>
<dbReference type="Proteomes" id="UP001439008">
    <property type="component" value="Unassembled WGS sequence"/>
</dbReference>
<evidence type="ECO:0000256" key="4">
    <source>
        <dbReference type="PROSITE-ProRule" id="PRU00175"/>
    </source>
</evidence>
<sequence>MPEKSYIIIGISLGILLLFLGVCLFLIIKHNLEMYNGYNLSVYKVTYISPEKRKQLFEEYKMNPLKGQSKYEGPVLEEPIFKDNKKYPFFIELKSSNPVDDAKAYFKDNEFNYYEKCRICNDEFKECNSKILCGYCRHIMCENCLIKMCFDILECPFCREHFADSRIKYISEKNGIEVGKSKNHSYYNILLFYDNLN</sequence>
<evidence type="ECO:0000256" key="2">
    <source>
        <dbReference type="ARBA" id="ARBA00022771"/>
    </source>
</evidence>
<keyword evidence="1" id="KW-0479">Metal-binding</keyword>
<comment type="caution">
    <text evidence="7">The sequence shown here is derived from an EMBL/GenBank/DDBJ whole genome shotgun (WGS) entry which is preliminary data.</text>
</comment>
<dbReference type="EMBL" id="JBDODL010000065">
    <property type="protein sequence ID" value="MES1918458.1"/>
    <property type="molecule type" value="Genomic_DNA"/>
</dbReference>
<dbReference type="Gene3D" id="3.30.40.10">
    <property type="entry name" value="Zinc/RING finger domain, C3HC4 (zinc finger)"/>
    <property type="match status" value="1"/>
</dbReference>
<keyword evidence="8" id="KW-1185">Reference proteome</keyword>
<proteinExistence type="predicted"/>
<gene>
    <name evidence="7" type="ORF">MHBO_000424</name>
</gene>
<dbReference type="InterPro" id="IPR001841">
    <property type="entry name" value="Znf_RING"/>
</dbReference>
<keyword evidence="3" id="KW-0862">Zinc</keyword>
<dbReference type="PROSITE" id="PS00518">
    <property type="entry name" value="ZF_RING_1"/>
    <property type="match status" value="1"/>
</dbReference>
<protein>
    <recommendedName>
        <fullName evidence="6">RING-type domain-containing protein</fullName>
    </recommendedName>
</protein>
<evidence type="ECO:0000313" key="7">
    <source>
        <dbReference type="EMBL" id="MES1918458.1"/>
    </source>
</evidence>
<dbReference type="InterPro" id="IPR013083">
    <property type="entry name" value="Znf_RING/FYVE/PHD"/>
</dbReference>
<evidence type="ECO:0000256" key="5">
    <source>
        <dbReference type="SAM" id="Phobius"/>
    </source>
</evidence>
<feature type="transmembrane region" description="Helical" evidence="5">
    <location>
        <begin position="6"/>
        <end position="28"/>
    </location>
</feature>